<keyword evidence="1" id="KW-0808">Transferase</keyword>
<accession>A0A1Z4VPC6</accession>
<reference evidence="1 2" key="1">
    <citation type="submission" date="2017-05" db="EMBL/GenBank/DDBJ databases">
        <title>Thiocyanate degradation by Thiohalobacter thiocyanaticus FOKN1.</title>
        <authorList>
            <person name="Oshiki M."/>
            <person name="Fukushima T."/>
            <person name="Kawano S."/>
            <person name="Nakagawa J."/>
        </authorList>
    </citation>
    <scope>NUCLEOTIDE SEQUENCE [LARGE SCALE GENOMIC DNA]</scope>
    <source>
        <strain evidence="1 2">FOKN1</strain>
    </source>
</reference>
<organism evidence="1 2">
    <name type="scientific">Thiohalobacter thiocyanaticus</name>
    <dbReference type="NCBI Taxonomy" id="585455"/>
    <lineage>
        <taxon>Bacteria</taxon>
        <taxon>Pseudomonadati</taxon>
        <taxon>Pseudomonadota</taxon>
        <taxon>Gammaproteobacteria</taxon>
        <taxon>Thiohalobacterales</taxon>
        <taxon>Thiohalobacteraceae</taxon>
        <taxon>Thiohalobacter</taxon>
    </lineage>
</organism>
<evidence type="ECO:0000313" key="2">
    <source>
        <dbReference type="Proteomes" id="UP000218765"/>
    </source>
</evidence>
<gene>
    <name evidence="1" type="ORF">FOKN1_0796</name>
</gene>
<keyword evidence="2" id="KW-1185">Reference proteome</keyword>
<dbReference type="Proteomes" id="UP000218765">
    <property type="component" value="Chromosome"/>
</dbReference>
<protein>
    <submittedName>
        <fullName evidence="1">Acetyl-CoA acetyltransferase</fullName>
    </submittedName>
</protein>
<sequence length="86" mass="9324">MQAAAEDRDGPIILSSGGPSRAHVVMEELCHGYPELSWLNLSGILTRMNNNVGKIYNTGAIVDKNINNKSVRYQSAPSIVVEKIGI</sequence>
<dbReference type="KEGG" id="ttc:FOKN1_0796"/>
<dbReference type="GO" id="GO:0016740">
    <property type="term" value="F:transferase activity"/>
    <property type="evidence" value="ECO:0007669"/>
    <property type="project" value="UniProtKB-KW"/>
</dbReference>
<dbReference type="EMBL" id="AP018052">
    <property type="protein sequence ID" value="BAZ93198.1"/>
    <property type="molecule type" value="Genomic_DNA"/>
</dbReference>
<dbReference type="AlphaFoldDB" id="A0A1Z4VPC6"/>
<proteinExistence type="predicted"/>
<name>A0A1Z4VPC6_9GAMM</name>
<dbReference type="RefSeq" id="WP_157745334.1">
    <property type="nucleotide sequence ID" value="NZ_AP018052.1"/>
</dbReference>
<evidence type="ECO:0000313" key="1">
    <source>
        <dbReference type="EMBL" id="BAZ93198.1"/>
    </source>
</evidence>